<dbReference type="InterPro" id="IPR004087">
    <property type="entry name" value="KH_dom"/>
</dbReference>
<dbReference type="Pfam" id="PF00189">
    <property type="entry name" value="Ribosomal_S3_C"/>
    <property type="match status" value="1"/>
</dbReference>
<keyword evidence="4 8" id="KW-0689">Ribosomal protein</keyword>
<feature type="domain" description="KH type-2" evidence="10">
    <location>
        <begin position="38"/>
        <end position="106"/>
    </location>
</feature>
<name>A0A1E5IKJ1_ENDTX</name>
<organism evidence="11 12">
    <name type="scientific">Endomicrobium trichonymphae</name>
    <dbReference type="NCBI Taxonomy" id="1408204"/>
    <lineage>
        <taxon>Bacteria</taxon>
        <taxon>Pseudomonadati</taxon>
        <taxon>Elusimicrobiota</taxon>
        <taxon>Endomicrobiia</taxon>
        <taxon>Endomicrobiales</taxon>
        <taxon>Endomicrobiaceae</taxon>
        <taxon>Candidatus Endomicrobiellum</taxon>
    </lineage>
</organism>
<evidence type="ECO:0000256" key="6">
    <source>
        <dbReference type="ARBA" id="ARBA00024998"/>
    </source>
</evidence>
<accession>A0A1E5IKJ1</accession>
<dbReference type="InterPro" id="IPR036419">
    <property type="entry name" value="Ribosomal_S3_C_sf"/>
</dbReference>
<gene>
    <name evidence="8" type="primary">rpsC</name>
    <name evidence="11" type="ORF">ATZ36_03620</name>
</gene>
<dbReference type="FunFam" id="3.30.300.20:FF:000001">
    <property type="entry name" value="30S ribosomal protein S3"/>
    <property type="match status" value="1"/>
</dbReference>
<dbReference type="PROSITE" id="PS50823">
    <property type="entry name" value="KH_TYPE_2"/>
    <property type="match status" value="1"/>
</dbReference>
<dbReference type="EMBL" id="LNVX01000265">
    <property type="protein sequence ID" value="OEG70961.1"/>
    <property type="molecule type" value="Genomic_DNA"/>
</dbReference>
<dbReference type="HAMAP" id="MF_01309_B">
    <property type="entry name" value="Ribosomal_uS3_B"/>
    <property type="match status" value="1"/>
</dbReference>
<dbReference type="GO" id="GO:0006412">
    <property type="term" value="P:translation"/>
    <property type="evidence" value="ECO:0007669"/>
    <property type="project" value="UniProtKB-UniRule"/>
</dbReference>
<dbReference type="GO" id="GO:0003729">
    <property type="term" value="F:mRNA binding"/>
    <property type="evidence" value="ECO:0007669"/>
    <property type="project" value="UniProtKB-UniRule"/>
</dbReference>
<dbReference type="InterPro" id="IPR004044">
    <property type="entry name" value="KH_dom_type_2"/>
</dbReference>
<evidence type="ECO:0000256" key="3">
    <source>
        <dbReference type="ARBA" id="ARBA00022884"/>
    </source>
</evidence>
<comment type="similarity">
    <text evidence="1 8 9">Belongs to the universal ribosomal protein uS3 family.</text>
</comment>
<evidence type="ECO:0000313" key="11">
    <source>
        <dbReference type="EMBL" id="OEG70961.1"/>
    </source>
</evidence>
<reference evidence="11 12" key="1">
    <citation type="submission" date="2015-11" db="EMBL/GenBank/DDBJ databases">
        <title>Evidence for parallel genomic evolution in an endosymbiosis of termite gut flagellates.</title>
        <authorList>
            <person name="Zheng H."/>
        </authorList>
    </citation>
    <scope>NUCLEOTIDE SEQUENCE [LARGE SCALE GENOMIC DNA]</scope>
    <source>
        <strain evidence="11 12">CET450</strain>
    </source>
</reference>
<evidence type="ECO:0000256" key="1">
    <source>
        <dbReference type="ARBA" id="ARBA00010761"/>
    </source>
</evidence>
<dbReference type="PANTHER" id="PTHR11760">
    <property type="entry name" value="30S/40S RIBOSOMAL PROTEIN S3"/>
    <property type="match status" value="1"/>
</dbReference>
<evidence type="ECO:0000256" key="9">
    <source>
        <dbReference type="RuleBase" id="RU003624"/>
    </source>
</evidence>
<dbReference type="GO" id="GO:0019843">
    <property type="term" value="F:rRNA binding"/>
    <property type="evidence" value="ECO:0007669"/>
    <property type="project" value="UniProtKB-UniRule"/>
</dbReference>
<dbReference type="Pfam" id="PF07650">
    <property type="entry name" value="KH_2"/>
    <property type="match status" value="1"/>
</dbReference>
<keyword evidence="2 8" id="KW-0699">rRNA-binding</keyword>
<keyword evidence="5 8" id="KW-0687">Ribonucleoprotein</keyword>
<protein>
    <recommendedName>
        <fullName evidence="7 8">Small ribosomal subunit protein uS3</fullName>
    </recommendedName>
</protein>
<dbReference type="Proteomes" id="UP000095237">
    <property type="component" value="Unassembled WGS sequence"/>
</dbReference>
<dbReference type="PROSITE" id="PS00548">
    <property type="entry name" value="RIBOSOMAL_S3"/>
    <property type="match status" value="1"/>
</dbReference>
<dbReference type="CDD" id="cd02412">
    <property type="entry name" value="KH-II_30S_S3"/>
    <property type="match status" value="1"/>
</dbReference>
<comment type="function">
    <text evidence="6 8">Binds the lower part of the 30S subunit head. Binds mRNA in the 70S ribosome, positioning it for translation.</text>
</comment>
<dbReference type="InterPro" id="IPR057258">
    <property type="entry name" value="Ribosomal_uS3"/>
</dbReference>
<dbReference type="AlphaFoldDB" id="A0A1E5IKJ1"/>
<evidence type="ECO:0000256" key="8">
    <source>
        <dbReference type="HAMAP-Rule" id="MF_01309"/>
    </source>
</evidence>
<comment type="caution">
    <text evidence="11">The sequence shown here is derived from an EMBL/GenBank/DDBJ whole genome shotgun (WGS) entry which is preliminary data.</text>
</comment>
<dbReference type="NCBIfam" id="TIGR01009">
    <property type="entry name" value="rpsC_bact"/>
    <property type="match status" value="1"/>
</dbReference>
<dbReference type="InterPro" id="IPR001351">
    <property type="entry name" value="Ribosomal_uS3_C"/>
</dbReference>
<dbReference type="SMART" id="SM00322">
    <property type="entry name" value="KH"/>
    <property type="match status" value="1"/>
</dbReference>
<comment type="subunit">
    <text evidence="8">Part of the 30S ribosomal subunit. Forms a tight complex with proteins S10 and S14.</text>
</comment>
<evidence type="ECO:0000256" key="7">
    <source>
        <dbReference type="ARBA" id="ARBA00035257"/>
    </source>
</evidence>
<proteinExistence type="inferred from homology"/>
<dbReference type="SUPFAM" id="SSF54821">
    <property type="entry name" value="Ribosomal protein S3 C-terminal domain"/>
    <property type="match status" value="1"/>
</dbReference>
<evidence type="ECO:0000313" key="12">
    <source>
        <dbReference type="Proteomes" id="UP000095237"/>
    </source>
</evidence>
<dbReference type="GO" id="GO:0022627">
    <property type="term" value="C:cytosolic small ribosomal subunit"/>
    <property type="evidence" value="ECO:0007669"/>
    <property type="project" value="TreeGrafter"/>
</dbReference>
<sequence>MGHKIHPKGIRLGYIKDWESKWFNLKEMPNFIEEDYRVRVYLKNKFKLAFVSKIMIERPGKYLRVNIYTARPGIVIGKGGQGIESLRKEIETMTAKKTFVNIMEIKRPEIDAQLASENIALQLEKQVAFRRVMKKTIERAMMAGAQGIKVMVSGRLGGAEIARTEWLKEGRIPLQTFRADIDYGFSEACTTMGQIGVKVWIFKKEFFKKTAKELAEEAKIIVDLDTAAKQAQTAATEESKQPKT</sequence>
<dbReference type="GO" id="GO:0003735">
    <property type="term" value="F:structural constituent of ribosome"/>
    <property type="evidence" value="ECO:0007669"/>
    <property type="project" value="InterPro"/>
</dbReference>
<evidence type="ECO:0000259" key="10">
    <source>
        <dbReference type="PROSITE" id="PS50823"/>
    </source>
</evidence>
<keyword evidence="12" id="KW-1185">Reference proteome</keyword>
<keyword evidence="3 8" id="KW-0694">RNA-binding</keyword>
<dbReference type="InterPro" id="IPR009019">
    <property type="entry name" value="KH_sf_prok-type"/>
</dbReference>
<dbReference type="InterPro" id="IPR015946">
    <property type="entry name" value="KH_dom-like_a/b"/>
</dbReference>
<dbReference type="Gene3D" id="3.30.300.20">
    <property type="match status" value="1"/>
</dbReference>
<evidence type="ECO:0000256" key="5">
    <source>
        <dbReference type="ARBA" id="ARBA00023274"/>
    </source>
</evidence>
<dbReference type="PANTHER" id="PTHR11760:SF19">
    <property type="entry name" value="SMALL RIBOSOMAL SUBUNIT PROTEIN US3C"/>
    <property type="match status" value="1"/>
</dbReference>
<evidence type="ECO:0000256" key="2">
    <source>
        <dbReference type="ARBA" id="ARBA00022730"/>
    </source>
</evidence>
<evidence type="ECO:0000256" key="4">
    <source>
        <dbReference type="ARBA" id="ARBA00022980"/>
    </source>
</evidence>
<dbReference type="InterPro" id="IPR018280">
    <property type="entry name" value="Ribosomal_uS3_CS"/>
</dbReference>
<dbReference type="InterPro" id="IPR005704">
    <property type="entry name" value="Ribosomal_uS3_bac-typ"/>
</dbReference>
<dbReference type="Gene3D" id="3.30.1140.32">
    <property type="entry name" value="Ribosomal protein S3, C-terminal domain"/>
    <property type="match status" value="1"/>
</dbReference>
<dbReference type="SUPFAM" id="SSF54814">
    <property type="entry name" value="Prokaryotic type KH domain (KH-domain type II)"/>
    <property type="match status" value="1"/>
</dbReference>